<organism evidence="4 5">
    <name type="scientific">Saccharopolyspora gloriosae</name>
    <dbReference type="NCBI Taxonomy" id="455344"/>
    <lineage>
        <taxon>Bacteria</taxon>
        <taxon>Bacillati</taxon>
        <taxon>Actinomycetota</taxon>
        <taxon>Actinomycetes</taxon>
        <taxon>Pseudonocardiales</taxon>
        <taxon>Pseudonocardiaceae</taxon>
        <taxon>Saccharopolyspora</taxon>
    </lineage>
</organism>
<feature type="domain" description="Alcohol dehydrogenase-like C-terminal" evidence="2">
    <location>
        <begin position="178"/>
        <end position="305"/>
    </location>
</feature>
<dbReference type="Gene3D" id="3.90.180.10">
    <property type="entry name" value="Medium-chain alcohol dehydrogenases, catalytic domain"/>
    <property type="match status" value="1"/>
</dbReference>
<dbReference type="InterPro" id="IPR011032">
    <property type="entry name" value="GroES-like_sf"/>
</dbReference>
<keyword evidence="5" id="KW-1185">Reference proteome</keyword>
<dbReference type="Pfam" id="PF00107">
    <property type="entry name" value="ADH_zinc_N"/>
    <property type="match status" value="1"/>
</dbReference>
<dbReference type="RefSeq" id="WP_184479910.1">
    <property type="nucleotide sequence ID" value="NZ_JACHIV010000001.1"/>
</dbReference>
<dbReference type="SUPFAM" id="SSF50129">
    <property type="entry name" value="GroES-like"/>
    <property type="match status" value="1"/>
</dbReference>
<dbReference type="GO" id="GO:0016491">
    <property type="term" value="F:oxidoreductase activity"/>
    <property type="evidence" value="ECO:0007669"/>
    <property type="project" value="UniProtKB-KW"/>
</dbReference>
<reference evidence="4 5" key="1">
    <citation type="submission" date="2020-08" db="EMBL/GenBank/DDBJ databases">
        <title>Sequencing the genomes of 1000 actinobacteria strains.</title>
        <authorList>
            <person name="Klenk H.-P."/>
        </authorList>
    </citation>
    <scope>NUCLEOTIDE SEQUENCE [LARGE SCALE GENOMIC DNA]</scope>
    <source>
        <strain evidence="4 5">DSM 45582</strain>
    </source>
</reference>
<dbReference type="EMBL" id="JACHIV010000001">
    <property type="protein sequence ID" value="MBB5070368.1"/>
    <property type="molecule type" value="Genomic_DNA"/>
</dbReference>
<evidence type="ECO:0000313" key="4">
    <source>
        <dbReference type="EMBL" id="MBB5070368.1"/>
    </source>
</evidence>
<comment type="caution">
    <text evidence="4">The sequence shown here is derived from an EMBL/GenBank/DDBJ whole genome shotgun (WGS) entry which is preliminary data.</text>
</comment>
<dbReference type="SUPFAM" id="SSF51735">
    <property type="entry name" value="NAD(P)-binding Rossmann-fold domains"/>
    <property type="match status" value="1"/>
</dbReference>
<dbReference type="InterPro" id="IPR013149">
    <property type="entry name" value="ADH-like_C"/>
</dbReference>
<dbReference type="CDD" id="cd08262">
    <property type="entry name" value="Zn_ADH8"/>
    <property type="match status" value="1"/>
</dbReference>
<proteinExistence type="predicted"/>
<dbReference type="Pfam" id="PF08240">
    <property type="entry name" value="ADH_N"/>
    <property type="match status" value="1"/>
</dbReference>
<dbReference type="Gene3D" id="3.40.50.720">
    <property type="entry name" value="NAD(P)-binding Rossmann-like Domain"/>
    <property type="match status" value="1"/>
</dbReference>
<evidence type="ECO:0000256" key="1">
    <source>
        <dbReference type="ARBA" id="ARBA00023002"/>
    </source>
</evidence>
<sequence length="344" mass="35988">MRAAVLNSGRVFVRDDIAEPRPGAGQVLVRVKACGICGSDLHFARHGAEMLALGRQMSGLPFQADEVDLARDVHMGHEFAAEVLEVGPDTETDLSPGELVTSFPLLLAENGPAPIVYSNTVHGGYGERMLLSAPLVLPVPNGLPAHHAALTEPMAVGLHAVNLAAPTGEGAVVLGCGPVGLAVIAALRTRGVAPIVAADFSPARRRLAGRLGAHHVVDPAAETGWAAWRRVGGDRRLVVFEAVGVPGVLNDVLRHAPAGSQVVVVGVCMGDDVINPYFAVTKQLAVRFAFGYEPAEFAESLRAIADGDVDVAPLVTARVGLDDVPWAFDALGDPEEHCKIIVEP</sequence>
<dbReference type="InterPro" id="IPR036291">
    <property type="entry name" value="NAD(P)-bd_dom_sf"/>
</dbReference>
<feature type="domain" description="Alcohol dehydrogenase-like N-terminal" evidence="3">
    <location>
        <begin position="23"/>
        <end position="140"/>
    </location>
</feature>
<accession>A0A840NJ95</accession>
<dbReference type="AlphaFoldDB" id="A0A840NJ95"/>
<evidence type="ECO:0000259" key="2">
    <source>
        <dbReference type="Pfam" id="PF00107"/>
    </source>
</evidence>
<gene>
    <name evidence="4" type="ORF">BJ969_003456</name>
</gene>
<name>A0A840NJ95_9PSEU</name>
<dbReference type="PANTHER" id="PTHR43189">
    <property type="entry name" value="ZINC-TYPE ALCOHOL DEHYDROGENASE-LIKE PROTEIN C1198.01-RELATED"/>
    <property type="match status" value="1"/>
</dbReference>
<dbReference type="PANTHER" id="PTHR43189:SF1">
    <property type="entry name" value="ZINC-TYPE ALCOHOL DEHYDROGENASE-LIKE PROTEIN C1198.01"/>
    <property type="match status" value="1"/>
</dbReference>
<keyword evidence="1" id="KW-0560">Oxidoreductase</keyword>
<evidence type="ECO:0000259" key="3">
    <source>
        <dbReference type="Pfam" id="PF08240"/>
    </source>
</evidence>
<dbReference type="InterPro" id="IPR013154">
    <property type="entry name" value="ADH-like_N"/>
</dbReference>
<protein>
    <submittedName>
        <fullName evidence="4">Threonine dehydrogenase-like Zn-dependent dehydrogenase</fullName>
    </submittedName>
</protein>
<dbReference type="Proteomes" id="UP000580474">
    <property type="component" value="Unassembled WGS sequence"/>
</dbReference>
<evidence type="ECO:0000313" key="5">
    <source>
        <dbReference type="Proteomes" id="UP000580474"/>
    </source>
</evidence>